<organism evidence="2 3">
    <name type="scientific">Flavobacterium saccharophilum</name>
    <dbReference type="NCBI Taxonomy" id="29534"/>
    <lineage>
        <taxon>Bacteria</taxon>
        <taxon>Pseudomonadati</taxon>
        <taxon>Bacteroidota</taxon>
        <taxon>Flavobacteriia</taxon>
        <taxon>Flavobacteriales</taxon>
        <taxon>Flavobacteriaceae</taxon>
        <taxon>Flavobacterium</taxon>
    </lineage>
</organism>
<keyword evidence="1" id="KW-1133">Transmembrane helix</keyword>
<proteinExistence type="predicted"/>
<gene>
    <name evidence="2" type="ORF">SAMN05444366_4370</name>
</gene>
<evidence type="ECO:0000256" key="1">
    <source>
        <dbReference type="SAM" id="Phobius"/>
    </source>
</evidence>
<accession>A0A1M7M5X2</accession>
<dbReference type="Proteomes" id="UP000184121">
    <property type="component" value="Unassembled WGS sequence"/>
</dbReference>
<feature type="transmembrane region" description="Helical" evidence="1">
    <location>
        <begin position="12"/>
        <end position="35"/>
    </location>
</feature>
<keyword evidence="3" id="KW-1185">Reference proteome</keyword>
<protein>
    <submittedName>
        <fullName evidence="2">Uncharacterized protein</fullName>
    </submittedName>
</protein>
<sequence length="39" mass="4607">MKNVIREIGFLYLNSVALIREFVANSFIFLNAYIFTYLC</sequence>
<dbReference type="EMBL" id="FRBY01000007">
    <property type="protein sequence ID" value="SHM86101.1"/>
    <property type="molecule type" value="Genomic_DNA"/>
</dbReference>
<evidence type="ECO:0000313" key="3">
    <source>
        <dbReference type="Proteomes" id="UP000184121"/>
    </source>
</evidence>
<dbReference type="AlphaFoldDB" id="A0A1M7M5X2"/>
<reference evidence="3" key="1">
    <citation type="submission" date="2016-11" db="EMBL/GenBank/DDBJ databases">
        <authorList>
            <person name="Varghese N."/>
            <person name="Submissions S."/>
        </authorList>
    </citation>
    <scope>NUCLEOTIDE SEQUENCE [LARGE SCALE GENOMIC DNA]</scope>
    <source>
        <strain evidence="3">DSM 1811</strain>
    </source>
</reference>
<dbReference type="STRING" id="29534.SAMN05444366_4370"/>
<name>A0A1M7M5X2_9FLAO</name>
<keyword evidence="1" id="KW-0812">Transmembrane</keyword>
<keyword evidence="1" id="KW-0472">Membrane</keyword>
<evidence type="ECO:0000313" key="2">
    <source>
        <dbReference type="EMBL" id="SHM86101.1"/>
    </source>
</evidence>